<gene>
    <name evidence="11 14" type="primary">priA</name>
    <name evidence="14" type="ORF">HBA18_01000</name>
</gene>
<feature type="binding site" evidence="11">
    <location>
        <position position="435"/>
    </location>
    <ligand>
        <name>Zn(2+)</name>
        <dbReference type="ChEBI" id="CHEBI:29105"/>
        <label>1</label>
    </ligand>
</feature>
<feature type="binding site" evidence="11">
    <location>
        <position position="475"/>
    </location>
    <ligand>
        <name>Zn(2+)</name>
        <dbReference type="ChEBI" id="CHEBI:29105"/>
        <label>1</label>
    </ligand>
</feature>
<feature type="domain" description="Helicase ATP-binding" evidence="12">
    <location>
        <begin position="210"/>
        <end position="376"/>
    </location>
</feature>
<dbReference type="EMBL" id="CP050266">
    <property type="protein sequence ID" value="QIR05079.1"/>
    <property type="molecule type" value="Genomic_DNA"/>
</dbReference>
<comment type="catalytic activity">
    <reaction evidence="11">
        <text>ATP + H2O = ADP + phosphate + H(+)</text>
        <dbReference type="Rhea" id="RHEA:13065"/>
        <dbReference type="ChEBI" id="CHEBI:15377"/>
        <dbReference type="ChEBI" id="CHEBI:15378"/>
        <dbReference type="ChEBI" id="CHEBI:30616"/>
        <dbReference type="ChEBI" id="CHEBI:43474"/>
        <dbReference type="ChEBI" id="CHEBI:456216"/>
        <dbReference type="EC" id="5.6.2.4"/>
    </reaction>
</comment>
<feature type="binding site" evidence="11">
    <location>
        <position position="465"/>
    </location>
    <ligand>
        <name>Zn(2+)</name>
        <dbReference type="ChEBI" id="CHEBI:29105"/>
        <label>2</label>
    </ligand>
</feature>
<evidence type="ECO:0000256" key="4">
    <source>
        <dbReference type="ARBA" id="ARBA00022741"/>
    </source>
</evidence>
<name>A0ABX6K2C5_SALCS</name>
<protein>
    <recommendedName>
        <fullName evidence="11">Replication restart protein PriA</fullName>
    </recommendedName>
    <alternativeName>
        <fullName evidence="11">ATP-dependent DNA helicase PriA</fullName>
        <ecNumber evidence="11">5.6.2.4</ecNumber>
    </alternativeName>
    <alternativeName>
        <fullName evidence="11">DNA 3'-5' helicase PriA</fullName>
    </alternativeName>
</protein>
<dbReference type="Pfam" id="PF18319">
    <property type="entry name" value="Zn_ribbon_PriA"/>
    <property type="match status" value="1"/>
</dbReference>
<accession>A0ABX6K2C5</accession>
<dbReference type="Gene3D" id="3.40.50.300">
    <property type="entry name" value="P-loop containing nucleotide triphosphate hydrolases"/>
    <property type="match status" value="2"/>
</dbReference>
<dbReference type="RefSeq" id="WP_167313863.1">
    <property type="nucleotide sequence ID" value="NZ_CP050266.1"/>
</dbReference>
<dbReference type="SUPFAM" id="SSF52540">
    <property type="entry name" value="P-loop containing nucleoside triphosphate hydrolases"/>
    <property type="match status" value="2"/>
</dbReference>
<keyword evidence="1 11" id="KW-0639">Primosome</keyword>
<evidence type="ECO:0000256" key="11">
    <source>
        <dbReference type="HAMAP-Rule" id="MF_00983"/>
    </source>
</evidence>
<keyword evidence="7 11" id="KW-0862">Zinc</keyword>
<dbReference type="InterPro" id="IPR014001">
    <property type="entry name" value="Helicase_ATP-bd"/>
</dbReference>
<feature type="binding site" evidence="11">
    <location>
        <position position="447"/>
    </location>
    <ligand>
        <name>Zn(2+)</name>
        <dbReference type="ChEBI" id="CHEBI:29105"/>
        <label>2</label>
    </ligand>
</feature>
<keyword evidence="8 11" id="KW-0067">ATP-binding</keyword>
<dbReference type="HAMAP" id="MF_00983">
    <property type="entry name" value="PriA"/>
    <property type="match status" value="1"/>
</dbReference>
<keyword evidence="10 11" id="KW-0413">Isomerase</keyword>
<comment type="subunit">
    <text evidence="11">Component of the replication restart primosome.</text>
</comment>
<evidence type="ECO:0000256" key="5">
    <source>
        <dbReference type="ARBA" id="ARBA00022801"/>
    </source>
</evidence>
<evidence type="ECO:0000313" key="14">
    <source>
        <dbReference type="EMBL" id="QIR05079.1"/>
    </source>
</evidence>
<evidence type="ECO:0000259" key="13">
    <source>
        <dbReference type="PROSITE" id="PS51194"/>
    </source>
</evidence>
<evidence type="ECO:0000313" key="15">
    <source>
        <dbReference type="Proteomes" id="UP000501408"/>
    </source>
</evidence>
<sequence>MMEQFAQVALPVPLAKTFDYRITEHVPVVGARVKVPFGRQHKVGIVTAITTTPSVAAHQVKAITEVLDDVPLWTPAVYRLLQWASRFYHHPLGDAMGAVMPTLLRKGRPAALKQQKWWQLTEAGQNQPVTGLTRAPKQARVLTLLTHGPTPHADLVEQDITPAVINALVDKGWIAPYTPPLEGKSWARHFAISEDKPSLNHEQAMAVATINASDGFACVLLEGITGSGKTEVYLNVLEPVLARGEQALILVPEIGLTPQTIRRFERRFNVPVTVMHSGLNDTERLSAWLAARDNQAAIVIGTRSALFTPMANLGIIIIDEEHDPSYKQQDSFRYHARDLAVMRGHEEKIPVVLGSATPSLETLHNAQTGKYQYLRLTQRPGNAVTARQGVLDIKGHHLEAGLSAPLIAEMRQHLQQGNQVMLFLNRRGYAPAMMCHECGWLASCQRCDAYYTLHQQHQELRCHHCGHQKRVPPQCGDCGSTQLISVGVGTEQLEAQLGELFPDYNTVRIDRDNTRRKGSLESYLAGIEKGEYQILLGTQMLAKGHHFPNVTLVALVDVDGALFSNDFRAPERLAQLMVQVAGRAGRASKPGTVILQTHHPEHSLIQALIHKGYQAFADSALAERRQAWLPPYTFLSLFRAEGHEDNSVQQFLQQVRQTLAASPIQHDEVHIMGPMPAPMARRAGRYRWQLLIQAPSRKVMQQWLTVALPVIQQLPLSRKVRWSLDVEPQDLS</sequence>
<dbReference type="Pfam" id="PF00270">
    <property type="entry name" value="DEAD"/>
    <property type="match status" value="1"/>
</dbReference>
<keyword evidence="3 11" id="KW-0479">Metal-binding</keyword>
<dbReference type="InterPro" id="IPR001650">
    <property type="entry name" value="Helicase_C-like"/>
</dbReference>
<dbReference type="PANTHER" id="PTHR30580:SF0">
    <property type="entry name" value="PRIMOSOMAL PROTEIN N"/>
    <property type="match status" value="1"/>
</dbReference>
<keyword evidence="15" id="KW-1185">Reference proteome</keyword>
<dbReference type="CDD" id="cd18804">
    <property type="entry name" value="SF2_C_priA"/>
    <property type="match status" value="1"/>
</dbReference>
<dbReference type="SMART" id="SM00487">
    <property type="entry name" value="DEXDc"/>
    <property type="match status" value="1"/>
</dbReference>
<dbReference type="CDD" id="cd17929">
    <property type="entry name" value="DEXHc_priA"/>
    <property type="match status" value="1"/>
</dbReference>
<dbReference type="EC" id="5.6.2.4" evidence="11"/>
<evidence type="ECO:0000256" key="3">
    <source>
        <dbReference type="ARBA" id="ARBA00022723"/>
    </source>
</evidence>
<feature type="domain" description="Helicase C-terminal" evidence="13">
    <location>
        <begin position="445"/>
        <end position="629"/>
    </location>
</feature>
<dbReference type="InterPro" id="IPR005259">
    <property type="entry name" value="PriA"/>
</dbReference>
<proteinExistence type="inferred from homology"/>
<keyword evidence="9 11" id="KW-0238">DNA-binding</keyword>
<comment type="catalytic activity">
    <reaction evidence="11">
        <text>Couples ATP hydrolysis with the unwinding of duplex DNA by translocating in the 3'-5' direction.</text>
        <dbReference type="EC" id="5.6.2.4"/>
    </reaction>
</comment>
<feature type="binding site" evidence="11">
    <location>
        <position position="438"/>
    </location>
    <ligand>
        <name>Zn(2+)</name>
        <dbReference type="ChEBI" id="CHEBI:29105"/>
        <label>1</label>
    </ligand>
</feature>
<dbReference type="PANTHER" id="PTHR30580">
    <property type="entry name" value="PRIMOSOMAL PROTEIN N"/>
    <property type="match status" value="1"/>
</dbReference>
<reference evidence="14 15" key="1">
    <citation type="submission" date="2020-03" db="EMBL/GenBank/DDBJ databases">
        <title>Genome mining reveals the biosynthetic pathways of PHA and ectoines of the halophilic strain Salinivibrio costicola M318 isolated from fermented shrimp paste.</title>
        <authorList>
            <person name="Doan T.V."/>
            <person name="Tran L.T."/>
            <person name="Trieu T.A."/>
            <person name="Nguyen Q.V."/>
            <person name="Quach T.N."/>
            <person name="Phi T.Q."/>
            <person name="Kumar S."/>
        </authorList>
    </citation>
    <scope>NUCLEOTIDE SEQUENCE [LARGE SCALE GENOMIC DNA]</scope>
    <source>
        <strain evidence="14 15">M318</strain>
    </source>
</reference>
<dbReference type="InterPro" id="IPR041222">
    <property type="entry name" value="PriA_3primeBD"/>
</dbReference>
<dbReference type="InterPro" id="IPR027417">
    <property type="entry name" value="P-loop_NTPase"/>
</dbReference>
<dbReference type="Pfam" id="PF18074">
    <property type="entry name" value="PriA_C"/>
    <property type="match status" value="1"/>
</dbReference>
<evidence type="ECO:0000256" key="7">
    <source>
        <dbReference type="ARBA" id="ARBA00022833"/>
    </source>
</evidence>
<keyword evidence="6 11" id="KW-0347">Helicase</keyword>
<evidence type="ECO:0000256" key="9">
    <source>
        <dbReference type="ARBA" id="ARBA00023125"/>
    </source>
</evidence>
<evidence type="ECO:0000256" key="8">
    <source>
        <dbReference type="ARBA" id="ARBA00022840"/>
    </source>
</evidence>
<keyword evidence="4 11" id="KW-0547">Nucleotide-binding</keyword>
<feature type="binding site" evidence="11">
    <location>
        <position position="462"/>
    </location>
    <ligand>
        <name>Zn(2+)</name>
        <dbReference type="ChEBI" id="CHEBI:29105"/>
        <label>2</label>
    </ligand>
</feature>
<dbReference type="Pfam" id="PF00271">
    <property type="entry name" value="Helicase_C"/>
    <property type="match status" value="1"/>
</dbReference>
<comment type="similarity">
    <text evidence="11">Belongs to the helicase family. PriA subfamily.</text>
</comment>
<organism evidence="14 15">
    <name type="scientific">Salinivibrio costicola</name>
    <name type="common">Vibrio costicola</name>
    <dbReference type="NCBI Taxonomy" id="51367"/>
    <lineage>
        <taxon>Bacteria</taxon>
        <taxon>Pseudomonadati</taxon>
        <taxon>Pseudomonadota</taxon>
        <taxon>Gammaproteobacteria</taxon>
        <taxon>Vibrionales</taxon>
        <taxon>Vibrionaceae</taxon>
        <taxon>Salinivibrio</taxon>
    </lineage>
</organism>
<comment type="cofactor">
    <cofactor evidence="11">
        <name>Zn(2+)</name>
        <dbReference type="ChEBI" id="CHEBI:29105"/>
    </cofactor>
    <text evidence="11">Binds 2 zinc ions per subunit.</text>
</comment>
<dbReference type="NCBIfam" id="NF004065">
    <property type="entry name" value="PRK05580.1-1"/>
    <property type="match status" value="1"/>
</dbReference>
<evidence type="ECO:0000259" key="12">
    <source>
        <dbReference type="PROSITE" id="PS51192"/>
    </source>
</evidence>
<dbReference type="InterPro" id="IPR040498">
    <property type="entry name" value="PriA_CRR"/>
</dbReference>
<dbReference type="Gene3D" id="3.40.1440.60">
    <property type="entry name" value="PriA, 3(prime) DNA-binding domain"/>
    <property type="match status" value="1"/>
</dbReference>
<dbReference type="InterPro" id="IPR041236">
    <property type="entry name" value="PriA_C"/>
</dbReference>
<evidence type="ECO:0000256" key="1">
    <source>
        <dbReference type="ARBA" id="ARBA00022515"/>
    </source>
</evidence>
<dbReference type="NCBIfam" id="TIGR00595">
    <property type="entry name" value="priA"/>
    <property type="match status" value="1"/>
</dbReference>
<comment type="function">
    <text evidence="11">Initiates the restart of stalled replication forks, which reloads the replicative helicase on sites other than the origin of replication. Recognizes and binds to abandoned replication forks and remodels them to uncover a helicase loading site. Promotes assembly of the primosome at these replication forks.</text>
</comment>
<dbReference type="PROSITE" id="PS51192">
    <property type="entry name" value="HELICASE_ATP_BIND_1"/>
    <property type="match status" value="1"/>
</dbReference>
<feature type="binding site" evidence="11">
    <location>
        <position position="444"/>
    </location>
    <ligand>
        <name>Zn(2+)</name>
        <dbReference type="ChEBI" id="CHEBI:29105"/>
        <label>2</label>
    </ligand>
</feature>
<dbReference type="NCBIfam" id="NF004067">
    <property type="entry name" value="PRK05580.1-4"/>
    <property type="match status" value="1"/>
</dbReference>
<dbReference type="InterPro" id="IPR042115">
    <property type="entry name" value="PriA_3primeBD_sf"/>
</dbReference>
<dbReference type="InterPro" id="IPR011545">
    <property type="entry name" value="DEAD/DEAH_box_helicase_dom"/>
</dbReference>
<keyword evidence="2 11" id="KW-0235">DNA replication</keyword>
<evidence type="ECO:0000256" key="6">
    <source>
        <dbReference type="ARBA" id="ARBA00022806"/>
    </source>
</evidence>
<dbReference type="Pfam" id="PF17764">
    <property type="entry name" value="PriA_3primeBD"/>
    <property type="match status" value="1"/>
</dbReference>
<evidence type="ECO:0000256" key="2">
    <source>
        <dbReference type="ARBA" id="ARBA00022705"/>
    </source>
</evidence>
<keyword evidence="5 11" id="KW-0378">Hydrolase</keyword>
<feature type="binding site" evidence="11">
    <location>
        <position position="478"/>
    </location>
    <ligand>
        <name>Zn(2+)</name>
        <dbReference type="ChEBI" id="CHEBI:29105"/>
        <label>1</label>
    </ligand>
</feature>
<dbReference type="Proteomes" id="UP000501408">
    <property type="component" value="Chromosome 1"/>
</dbReference>
<evidence type="ECO:0000256" key="10">
    <source>
        <dbReference type="ARBA" id="ARBA00023235"/>
    </source>
</evidence>
<dbReference type="SMART" id="SM00490">
    <property type="entry name" value="HELICc"/>
    <property type="match status" value="1"/>
</dbReference>
<dbReference type="PROSITE" id="PS51194">
    <property type="entry name" value="HELICASE_CTER"/>
    <property type="match status" value="1"/>
</dbReference>